<protein>
    <submittedName>
        <fullName evidence="2">Uncharacterized protein</fullName>
    </submittedName>
</protein>
<dbReference type="AlphaFoldDB" id="A0A3N4I380"/>
<gene>
    <name evidence="2" type="ORF">BJ508DRAFT_155254</name>
</gene>
<dbReference type="Proteomes" id="UP000275078">
    <property type="component" value="Unassembled WGS sequence"/>
</dbReference>
<evidence type="ECO:0000256" key="1">
    <source>
        <dbReference type="SAM" id="MobiDB-lite"/>
    </source>
</evidence>
<name>A0A3N4I380_ASCIM</name>
<evidence type="ECO:0000313" key="2">
    <source>
        <dbReference type="EMBL" id="RPA78550.1"/>
    </source>
</evidence>
<keyword evidence="3" id="KW-1185">Reference proteome</keyword>
<dbReference type="EMBL" id="ML119710">
    <property type="protein sequence ID" value="RPA78550.1"/>
    <property type="molecule type" value="Genomic_DNA"/>
</dbReference>
<accession>A0A3N4I380</accession>
<feature type="region of interest" description="Disordered" evidence="1">
    <location>
        <begin position="175"/>
        <end position="194"/>
    </location>
</feature>
<evidence type="ECO:0000313" key="3">
    <source>
        <dbReference type="Proteomes" id="UP000275078"/>
    </source>
</evidence>
<feature type="compositionally biased region" description="Basic and acidic residues" evidence="1">
    <location>
        <begin position="62"/>
        <end position="73"/>
    </location>
</feature>
<feature type="compositionally biased region" description="Low complexity" evidence="1">
    <location>
        <begin position="9"/>
        <end position="22"/>
    </location>
</feature>
<sequence>MPNWSWSRSNKASPTSKTPSSPGDASKTKYGEPNESPNSNKGTNDNDHQEPQGPRDPAPQSDRIRPRMHDRPDYAVNAYKEGKAAAKNELERKRANGDFAAAIFRAKTEATKAAYRLKEAEAEQEMIHKSFDRQLEESNKKIATTTAFLSGKKKEKSLPDEALATIQARSVEDAEMALRKAREEKEAIESNSER</sequence>
<feature type="region of interest" description="Disordered" evidence="1">
    <location>
        <begin position="1"/>
        <end position="80"/>
    </location>
</feature>
<organism evidence="2 3">
    <name type="scientific">Ascobolus immersus RN42</name>
    <dbReference type="NCBI Taxonomy" id="1160509"/>
    <lineage>
        <taxon>Eukaryota</taxon>
        <taxon>Fungi</taxon>
        <taxon>Dikarya</taxon>
        <taxon>Ascomycota</taxon>
        <taxon>Pezizomycotina</taxon>
        <taxon>Pezizomycetes</taxon>
        <taxon>Pezizales</taxon>
        <taxon>Ascobolaceae</taxon>
        <taxon>Ascobolus</taxon>
    </lineage>
</organism>
<reference evidence="2 3" key="1">
    <citation type="journal article" date="2018" name="Nat. Ecol. Evol.">
        <title>Pezizomycetes genomes reveal the molecular basis of ectomycorrhizal truffle lifestyle.</title>
        <authorList>
            <person name="Murat C."/>
            <person name="Payen T."/>
            <person name="Noel B."/>
            <person name="Kuo A."/>
            <person name="Morin E."/>
            <person name="Chen J."/>
            <person name="Kohler A."/>
            <person name="Krizsan K."/>
            <person name="Balestrini R."/>
            <person name="Da Silva C."/>
            <person name="Montanini B."/>
            <person name="Hainaut M."/>
            <person name="Levati E."/>
            <person name="Barry K.W."/>
            <person name="Belfiori B."/>
            <person name="Cichocki N."/>
            <person name="Clum A."/>
            <person name="Dockter R.B."/>
            <person name="Fauchery L."/>
            <person name="Guy J."/>
            <person name="Iotti M."/>
            <person name="Le Tacon F."/>
            <person name="Lindquist E.A."/>
            <person name="Lipzen A."/>
            <person name="Malagnac F."/>
            <person name="Mello A."/>
            <person name="Molinier V."/>
            <person name="Miyauchi S."/>
            <person name="Poulain J."/>
            <person name="Riccioni C."/>
            <person name="Rubini A."/>
            <person name="Sitrit Y."/>
            <person name="Splivallo R."/>
            <person name="Traeger S."/>
            <person name="Wang M."/>
            <person name="Zifcakova L."/>
            <person name="Wipf D."/>
            <person name="Zambonelli A."/>
            <person name="Paolocci F."/>
            <person name="Nowrousian M."/>
            <person name="Ottonello S."/>
            <person name="Baldrian P."/>
            <person name="Spatafora J.W."/>
            <person name="Henrissat B."/>
            <person name="Nagy L.G."/>
            <person name="Aury J.M."/>
            <person name="Wincker P."/>
            <person name="Grigoriev I.V."/>
            <person name="Bonfante P."/>
            <person name="Martin F.M."/>
        </authorList>
    </citation>
    <scope>NUCLEOTIDE SEQUENCE [LARGE SCALE GENOMIC DNA]</scope>
    <source>
        <strain evidence="2 3">RN42</strain>
    </source>
</reference>
<proteinExistence type="predicted"/>